<evidence type="ECO:0000259" key="2">
    <source>
        <dbReference type="Pfam" id="PF24879"/>
    </source>
</evidence>
<organism evidence="3 4">
    <name type="scientific">Mesorhizobium abyssinicae</name>
    <dbReference type="NCBI Taxonomy" id="1209958"/>
    <lineage>
        <taxon>Bacteria</taxon>
        <taxon>Pseudomonadati</taxon>
        <taxon>Pseudomonadota</taxon>
        <taxon>Alphaproteobacteria</taxon>
        <taxon>Hyphomicrobiales</taxon>
        <taxon>Phyllobacteriaceae</taxon>
        <taxon>Mesorhizobium</taxon>
    </lineage>
</organism>
<accession>A0ABU5ASF3</accession>
<dbReference type="InterPro" id="IPR056639">
    <property type="entry name" value="DUF7737"/>
</dbReference>
<evidence type="ECO:0000313" key="3">
    <source>
        <dbReference type="EMBL" id="MDX8540238.1"/>
    </source>
</evidence>
<dbReference type="Proteomes" id="UP001276564">
    <property type="component" value="Unassembled WGS sequence"/>
</dbReference>
<dbReference type="RefSeq" id="WP_320321330.1">
    <property type="nucleotide sequence ID" value="NZ_JAVIIP010000012.1"/>
</dbReference>
<protein>
    <submittedName>
        <fullName evidence="3">DUF4132 domain-containing protein</fullName>
    </submittedName>
</protein>
<comment type="caution">
    <text evidence="3">The sequence shown here is derived from an EMBL/GenBank/DDBJ whole genome shotgun (WGS) entry which is preliminary data.</text>
</comment>
<reference evidence="3 4" key="1">
    <citation type="submission" date="2023-08" db="EMBL/GenBank/DDBJ databases">
        <title>Implementing the SeqCode for naming new Mesorhizobium species isolated from Vachellia karroo root nodules.</title>
        <authorList>
            <person name="Van Lill M."/>
        </authorList>
    </citation>
    <scope>NUCLEOTIDE SEQUENCE [LARGE SCALE GENOMIC DNA]</scope>
    <source>
        <strain evidence="3 4">VK4B</strain>
    </source>
</reference>
<evidence type="ECO:0000313" key="4">
    <source>
        <dbReference type="Proteomes" id="UP001276564"/>
    </source>
</evidence>
<feature type="domain" description="DUF7737" evidence="2">
    <location>
        <begin position="1019"/>
        <end position="1121"/>
    </location>
</feature>
<feature type="domain" description="DUF4132" evidence="1">
    <location>
        <begin position="713"/>
        <end position="876"/>
    </location>
</feature>
<dbReference type="EMBL" id="JAVIIP010000012">
    <property type="protein sequence ID" value="MDX8540238.1"/>
    <property type="molecule type" value="Genomic_DNA"/>
</dbReference>
<dbReference type="Pfam" id="PF13569">
    <property type="entry name" value="DUF4132"/>
    <property type="match status" value="1"/>
</dbReference>
<keyword evidence="4" id="KW-1185">Reference proteome</keyword>
<sequence>MSNGRLFSGLRAAAAAFGKAVGGAARPTEPAPVADINRMVERLHRAHADRERSEAEALARDIELASSAGVSRPMTAELISLVRAYDTANSEEARKDITSRLRALSAEQRGELFDTIDVLRARFGWGPAVAIYVRSREGSIPPRFARFCETLSRDLLRSGFQANAPRTATVLRLLANDQAGLHLKGTIGWSSGLPKLGIVREIERAVKHGLVPGPEDRANAARLIALVCDTQYYKNRTGPEKTDPPLIVSLKALAGVGQQDSFFARMRANPPGKLPHLRYTPPPSDKAEFWDDVLTELAPLFEDIRAYAGDRTVHNWLTDRQAFAARFGSGDGSAAFRFGWWARDTKGEEGFHKDYNNHLSRMLSQEKPEWRQLATAAQMGMLRAVGPTFDRGWPQDFTRAGTQVEAFEFGGGDPDGSLLNHLVAAGDGAPGTTWLKDCERKIAALGHHTVADGFRQWLKPLCEPALPEIDRDVYIGLEAYSLVFSPQNASVFPTPLPERESAGYAAAVRQSALKAICAIPGLLFQRAAGDYVPWQFDLGRLHGALSPDNVAVARGIALALSRLPADKALPLLESLAGATLIKTGHYGRTVRSQKTGAACVWSLGQLGTADAAYALGRLRRRIDDKVVIKSIDKALEAAGSKLGLSGDDMQEIAMAEYGIGDGGLRVEELGGVRVELRVVSSAKAELRSIDAKGKASRGIAKDFKAAPGGNDMAGELEDAAKDIALILPEARRRIESAWRDGRHWNYQGWQDRLIGNGLLRTLSERLIWRFVGPKGEAFVAMPRDGGLVDHAGVRCPAPGPDWTVHLWHPLDSPATTVAAWRESLARQTIQQPFIQAWRPVYVVTDAELATQSYSNRFAAHILEQAPVMAILKKRGWTAYNRSMHGNNAEHERVRLILPHHGVAAEFWVAGIGTRVQDIEAAERGAALYAFIATDRVAFFALDPKTGQPNEVPLSVDAVPPRAFCEAMYDIDSVIGRTSIGNDRHWQDRGGDARHPLSERPEFLDYRERYSAGQASGLAKGRRDFIATIVPGLAIANQCTVTDEFLIVDGKRKTYKINFASGHIRMAPNDRYLCIVPSNEATGPRPAYVPFEGDDILSVILSKAMMLANDDKITDGSILTQIG</sequence>
<dbReference type="InterPro" id="IPR025406">
    <property type="entry name" value="DUF4132"/>
</dbReference>
<evidence type="ECO:0000259" key="1">
    <source>
        <dbReference type="Pfam" id="PF13569"/>
    </source>
</evidence>
<name>A0ABU5ASF3_9HYPH</name>
<proteinExistence type="predicted"/>
<dbReference type="Pfam" id="PF24879">
    <property type="entry name" value="DUF7737"/>
    <property type="match status" value="1"/>
</dbReference>
<gene>
    <name evidence="3" type="ORF">RFM23_21700</name>
</gene>